<dbReference type="GO" id="GO:0004930">
    <property type="term" value="F:G protein-coupled receptor activity"/>
    <property type="evidence" value="ECO:0007669"/>
    <property type="project" value="UniProtKB-KW"/>
</dbReference>
<accession>A0AAW0PKZ8</accession>
<dbReference type="Pfam" id="PF00001">
    <property type="entry name" value="7tm_1"/>
    <property type="match status" value="1"/>
</dbReference>
<feature type="transmembrane region" description="Helical" evidence="9">
    <location>
        <begin position="61"/>
        <end position="78"/>
    </location>
</feature>
<dbReference type="Gene3D" id="1.20.1070.10">
    <property type="entry name" value="Rhodopsin 7-helix transmembrane proteins"/>
    <property type="match status" value="1"/>
</dbReference>
<evidence type="ECO:0000313" key="12">
    <source>
        <dbReference type="Proteomes" id="UP001460270"/>
    </source>
</evidence>
<comment type="subcellular location">
    <subcellularLocation>
        <location evidence="1">Membrane</location>
        <topology evidence="1">Multi-pass membrane protein</topology>
    </subcellularLocation>
</comment>
<dbReference type="SUPFAM" id="SSF81321">
    <property type="entry name" value="Family A G protein-coupled receptor-like"/>
    <property type="match status" value="1"/>
</dbReference>
<keyword evidence="2 9" id="KW-0812">Transmembrane</keyword>
<dbReference type="EMBL" id="JBBPFD010000004">
    <property type="protein sequence ID" value="KAK7930307.1"/>
    <property type="molecule type" value="Genomic_DNA"/>
</dbReference>
<evidence type="ECO:0000259" key="10">
    <source>
        <dbReference type="PROSITE" id="PS50262"/>
    </source>
</evidence>
<dbReference type="CDD" id="cd15074">
    <property type="entry name" value="7tmA_Opsin5_neuropsin"/>
    <property type="match status" value="1"/>
</dbReference>
<feature type="transmembrane region" description="Helical" evidence="9">
    <location>
        <begin position="106"/>
        <end position="125"/>
    </location>
</feature>
<feature type="region of interest" description="Disordered" evidence="8">
    <location>
        <begin position="320"/>
        <end position="348"/>
    </location>
</feature>
<comment type="caution">
    <text evidence="11">The sequence shown here is derived from an EMBL/GenBank/DDBJ whole genome shotgun (WGS) entry which is preliminary data.</text>
</comment>
<evidence type="ECO:0000256" key="5">
    <source>
        <dbReference type="ARBA" id="ARBA00023136"/>
    </source>
</evidence>
<feature type="transmembrane region" description="Helical" evidence="9">
    <location>
        <begin position="193"/>
        <end position="216"/>
    </location>
</feature>
<keyword evidence="3 9" id="KW-1133">Transmembrane helix</keyword>
<keyword evidence="6" id="KW-0675">Receptor</keyword>
<dbReference type="InterPro" id="IPR000276">
    <property type="entry name" value="GPCR_Rhodpsn"/>
</dbReference>
<organism evidence="11 12">
    <name type="scientific">Mugilogobius chulae</name>
    <name type="common">yellowstripe goby</name>
    <dbReference type="NCBI Taxonomy" id="88201"/>
    <lineage>
        <taxon>Eukaryota</taxon>
        <taxon>Metazoa</taxon>
        <taxon>Chordata</taxon>
        <taxon>Craniata</taxon>
        <taxon>Vertebrata</taxon>
        <taxon>Euteleostomi</taxon>
        <taxon>Actinopterygii</taxon>
        <taxon>Neopterygii</taxon>
        <taxon>Teleostei</taxon>
        <taxon>Neoteleostei</taxon>
        <taxon>Acanthomorphata</taxon>
        <taxon>Gobiaria</taxon>
        <taxon>Gobiiformes</taxon>
        <taxon>Gobioidei</taxon>
        <taxon>Gobiidae</taxon>
        <taxon>Gobionellinae</taxon>
        <taxon>Mugilogobius</taxon>
    </lineage>
</organism>
<dbReference type="PANTHER" id="PTHR24240">
    <property type="entry name" value="OPSIN"/>
    <property type="match status" value="1"/>
</dbReference>
<feature type="transmembrane region" description="Helical" evidence="9">
    <location>
        <begin position="145"/>
        <end position="166"/>
    </location>
</feature>
<sequence length="678" mass="76622">MSAPGDWRNNSFSRDPPLSDQGETIIGVYLLLLGWLSWFGNSLVLFVLLRQRNSLGPSEVLTLNLAVSDASIAVFGYSRGILEVFNLFQQTHLFISHIWTCQVDGFLTLLFGLSSINTLTVISLCRYVKGCHPQRARFINHSSTAVALVLIWAVSAFWSGAPLFGWGSYRDRGYGTCEVDWSQASVSVLARSYITAVLLTQFLVPVLIMIFCYVSIIRTVKRGHALSSEGPLSERQRKMERDVTIVSIVICTAFILAWSPYAVVSLWSACGFSVPNLTSIFTRLFAKSASFYNPLIYFGLNSKFRRDVVLLLPCAKNPTRTKTGLRAEPGPRRRPKLRPKLPPDPAHQLEVPNPYPPLPEAHWPPPPNFGPIEIRDFGPIEITDFGPTEIRDFGPIEIRDFGPIEIRDFGPIEIRVFGPIEIRVFGPIEIRDFGPTEIRDFGPIEIRDFGPIEIRDFGPIEIRDFGPTEIRDFGPIEITDFGPIEIRVFGPIEIRVFGPIEIIDFGPIELKYFGPIEIRDFGPIELKYFGPIEIRDFGPIEIRDFGPIEIRDFGPIEIRDFGPIEIRDFGPIEIRDFGPIEIRDFGPIEIRDLDLSRSQTLDLLRSETLDLSRSQTLDLSRSQTLDLSRSETLDLSRSETLDLSRSETLDLSRPETLDLLRSETLDLSRSETLDLSRS</sequence>
<evidence type="ECO:0000256" key="6">
    <source>
        <dbReference type="ARBA" id="ARBA00023170"/>
    </source>
</evidence>
<keyword evidence="5 9" id="KW-0472">Membrane</keyword>
<keyword evidence="12" id="KW-1185">Reference proteome</keyword>
<keyword evidence="4" id="KW-0297">G-protein coupled receptor</keyword>
<gene>
    <name evidence="11" type="ORF">WMY93_006702</name>
</gene>
<feature type="transmembrane region" description="Helical" evidence="9">
    <location>
        <begin position="243"/>
        <end position="267"/>
    </location>
</feature>
<dbReference type="FunFam" id="1.20.1070.10:FF:000390">
    <property type="entry name" value="Novopsin-1"/>
    <property type="match status" value="1"/>
</dbReference>
<reference evidence="12" key="1">
    <citation type="submission" date="2024-04" db="EMBL/GenBank/DDBJ databases">
        <title>Salinicola lusitanus LLJ914,a marine bacterium isolated from the Okinawa Trough.</title>
        <authorList>
            <person name="Li J."/>
        </authorList>
    </citation>
    <scope>NUCLEOTIDE SEQUENCE [LARGE SCALE GENOMIC DNA]</scope>
</reference>
<evidence type="ECO:0000256" key="2">
    <source>
        <dbReference type="ARBA" id="ARBA00022692"/>
    </source>
</evidence>
<dbReference type="AlphaFoldDB" id="A0AAW0PKZ8"/>
<evidence type="ECO:0000256" key="4">
    <source>
        <dbReference type="ARBA" id="ARBA00023040"/>
    </source>
</evidence>
<evidence type="ECO:0000313" key="11">
    <source>
        <dbReference type="EMBL" id="KAK7930307.1"/>
    </source>
</evidence>
<dbReference type="Proteomes" id="UP001460270">
    <property type="component" value="Unassembled WGS sequence"/>
</dbReference>
<name>A0AAW0PKZ8_9GOBI</name>
<evidence type="ECO:0000256" key="8">
    <source>
        <dbReference type="SAM" id="MobiDB-lite"/>
    </source>
</evidence>
<evidence type="ECO:0000256" key="9">
    <source>
        <dbReference type="SAM" id="Phobius"/>
    </source>
</evidence>
<proteinExistence type="predicted"/>
<dbReference type="InterPro" id="IPR017452">
    <property type="entry name" value="GPCR_Rhodpsn_7TM"/>
</dbReference>
<dbReference type="GO" id="GO:0016020">
    <property type="term" value="C:membrane"/>
    <property type="evidence" value="ECO:0007669"/>
    <property type="project" value="UniProtKB-SubCell"/>
</dbReference>
<evidence type="ECO:0000256" key="3">
    <source>
        <dbReference type="ARBA" id="ARBA00022989"/>
    </source>
</evidence>
<protein>
    <recommendedName>
        <fullName evidence="10">G-protein coupled receptors family 1 profile domain-containing protein</fullName>
    </recommendedName>
</protein>
<dbReference type="PROSITE" id="PS50262">
    <property type="entry name" value="G_PROTEIN_RECEP_F1_2"/>
    <property type="match status" value="1"/>
</dbReference>
<dbReference type="InterPro" id="IPR050125">
    <property type="entry name" value="GPCR_opsins"/>
</dbReference>
<evidence type="ECO:0000256" key="7">
    <source>
        <dbReference type="ARBA" id="ARBA00023224"/>
    </source>
</evidence>
<feature type="transmembrane region" description="Helical" evidence="9">
    <location>
        <begin position="26"/>
        <end position="49"/>
    </location>
</feature>
<evidence type="ECO:0000256" key="1">
    <source>
        <dbReference type="ARBA" id="ARBA00004141"/>
    </source>
</evidence>
<feature type="domain" description="G-protein coupled receptors family 1 profile" evidence="10">
    <location>
        <begin position="40"/>
        <end position="297"/>
    </location>
</feature>
<keyword evidence="7" id="KW-0807">Transducer</keyword>
<dbReference type="PRINTS" id="PR00237">
    <property type="entry name" value="GPCRRHODOPSN"/>
</dbReference>